<proteinExistence type="predicted"/>
<organism evidence="2 3">
    <name type="scientific">Mediterraneibacter gnavus (strain ATCC 29149 / DSM 114966 / JCM 6515 / VPI C7-9)</name>
    <name type="common">Ruminococcus gnavus</name>
    <dbReference type="NCBI Taxonomy" id="411470"/>
    <lineage>
        <taxon>Bacteria</taxon>
        <taxon>Bacillati</taxon>
        <taxon>Bacillota</taxon>
        <taxon>Clostridia</taxon>
        <taxon>Lachnospirales</taxon>
        <taxon>Lachnospiraceae</taxon>
        <taxon>Mediterraneibacter</taxon>
    </lineage>
</organism>
<name>A7B8L3_MEDG7</name>
<reference evidence="2 3" key="2">
    <citation type="submission" date="2007-06" db="EMBL/GenBank/DDBJ databases">
        <title>Draft genome sequence of Ruminococcus gnavus (ATCC 29149).</title>
        <authorList>
            <person name="Sudarsanam P."/>
            <person name="Ley R."/>
            <person name="Guruge J."/>
            <person name="Turnbaugh P.J."/>
            <person name="Mahowald M."/>
            <person name="Liep D."/>
            <person name="Gordon J."/>
        </authorList>
    </citation>
    <scope>NUCLEOTIDE SEQUENCE [LARGE SCALE GENOMIC DNA]</scope>
    <source>
        <strain evidence="2 3">ATCC 29149</strain>
    </source>
</reference>
<feature type="signal peptide" evidence="1">
    <location>
        <begin position="1"/>
        <end position="25"/>
    </location>
</feature>
<accession>A7B8L3</accession>
<dbReference type="EMBL" id="AAYG02000040">
    <property type="protein sequence ID" value="EDN75740.1"/>
    <property type="molecule type" value="Genomic_DNA"/>
</dbReference>
<dbReference type="RefSeq" id="WP_004844860.1">
    <property type="nucleotide sequence ID" value="NZ_AAYG02000040.1"/>
</dbReference>
<comment type="caution">
    <text evidence="2">The sequence shown here is derived from an EMBL/GenBank/DDBJ whole genome shotgun (WGS) entry which is preliminary data.</text>
</comment>
<dbReference type="PaxDb" id="411470-RUMGNA_03935"/>
<protein>
    <submittedName>
        <fullName evidence="2">Uncharacterized protein</fullName>
    </submittedName>
</protein>
<dbReference type="Proteomes" id="UP000004410">
    <property type="component" value="Unassembled WGS sequence"/>
</dbReference>
<evidence type="ECO:0000313" key="3">
    <source>
        <dbReference type="Proteomes" id="UP000004410"/>
    </source>
</evidence>
<feature type="chain" id="PRO_5030164884" evidence="1">
    <location>
        <begin position="26"/>
        <end position="123"/>
    </location>
</feature>
<sequence>MRKKVVVALVAAMSLTIAGTGTVFAMNNFHMHGENCEYSFWRIKRILEQDYDYRLEKVGQGYKANRRAGYTERYNLIRNSDNKILLEWIKLDGLRKVLGEAGYPLHDEKSRNKKVSDSRNRKE</sequence>
<gene>
    <name evidence="2" type="ORF">RUMGNA_03935</name>
</gene>
<keyword evidence="1" id="KW-0732">Signal</keyword>
<dbReference type="GeneID" id="57435012"/>
<evidence type="ECO:0000256" key="1">
    <source>
        <dbReference type="SAM" id="SignalP"/>
    </source>
</evidence>
<reference evidence="2 3" key="1">
    <citation type="submission" date="2007-04" db="EMBL/GenBank/DDBJ databases">
        <authorList>
            <person name="Fulton L."/>
            <person name="Clifton S."/>
            <person name="Fulton B."/>
            <person name="Xu J."/>
            <person name="Minx P."/>
            <person name="Pepin K.H."/>
            <person name="Johnson M."/>
            <person name="Thiruvilangam P."/>
            <person name="Bhonagiri V."/>
            <person name="Nash W.E."/>
            <person name="Mardis E.R."/>
            <person name="Wilson R.K."/>
        </authorList>
    </citation>
    <scope>NUCLEOTIDE SEQUENCE [LARGE SCALE GENOMIC DNA]</scope>
    <source>
        <strain evidence="2 3">ATCC 29149</strain>
    </source>
</reference>
<dbReference type="AlphaFoldDB" id="A7B8L3"/>
<evidence type="ECO:0000313" key="2">
    <source>
        <dbReference type="EMBL" id="EDN75740.1"/>
    </source>
</evidence>